<dbReference type="EMBL" id="QMDY01000005">
    <property type="protein sequence ID" value="KAB7517432.1"/>
    <property type="molecule type" value="Genomic_DNA"/>
</dbReference>
<reference evidence="5 6" key="1">
    <citation type="submission" date="2019-10" db="EMBL/GenBank/DDBJ databases">
        <title>Unraveling microbial dark matter from salterns through culturing: the case of the genus Halosegnis.</title>
        <authorList>
            <person name="Duran-Viseras A."/>
            <person name="Andrei A.-S."/>
            <person name="Vera-Gargallo B."/>
            <person name="Ghai R."/>
            <person name="Sanchez-Porro C."/>
            <person name="Ventosa A."/>
        </authorList>
    </citation>
    <scope>NUCLEOTIDE SEQUENCE [LARGE SCALE GENOMIC DNA]</scope>
    <source>
        <strain evidence="4 6">F17-44</strain>
        <strain evidence="2 7">F18-79</strain>
        <strain evidence="3 5">F19-13</strain>
    </source>
</reference>
<gene>
    <name evidence="2" type="ORF">DM867_10755</name>
    <name evidence="4" type="ORF">DMP03_02980</name>
    <name evidence="3" type="ORF">DP108_10500</name>
</gene>
<dbReference type="Proteomes" id="UP000326207">
    <property type="component" value="Unassembled WGS sequence"/>
</dbReference>
<dbReference type="Proteomes" id="UP000326865">
    <property type="component" value="Unassembled WGS sequence"/>
</dbReference>
<evidence type="ECO:0000313" key="6">
    <source>
        <dbReference type="Proteomes" id="UP000326302"/>
    </source>
</evidence>
<proteinExistence type="predicted"/>
<name>A0A5N5UI09_9EURY</name>
<organism evidence="4 6">
    <name type="scientific">Halosegnis rubeus</name>
    <dbReference type="NCBI Taxonomy" id="2212850"/>
    <lineage>
        <taxon>Archaea</taxon>
        <taxon>Methanobacteriati</taxon>
        <taxon>Methanobacteriota</taxon>
        <taxon>Stenosarchaea group</taxon>
        <taxon>Halobacteria</taxon>
        <taxon>Halobacteriales</taxon>
        <taxon>Natronomonadaceae</taxon>
        <taxon>Halosegnis</taxon>
    </lineage>
</organism>
<evidence type="ECO:0000313" key="5">
    <source>
        <dbReference type="Proteomes" id="UP000326207"/>
    </source>
</evidence>
<accession>A0A5N5UI09</accession>
<dbReference type="AlphaFoldDB" id="A0A5N5UI09"/>
<dbReference type="EMBL" id="QKKZ01000004">
    <property type="protein sequence ID" value="KAB7513449.1"/>
    <property type="molecule type" value="Genomic_DNA"/>
</dbReference>
<dbReference type="EMBL" id="QJOW01000001">
    <property type="protein sequence ID" value="KAB7518335.1"/>
    <property type="molecule type" value="Genomic_DNA"/>
</dbReference>
<evidence type="ECO:0000313" key="2">
    <source>
        <dbReference type="EMBL" id="KAB7513449.1"/>
    </source>
</evidence>
<evidence type="ECO:0000313" key="7">
    <source>
        <dbReference type="Proteomes" id="UP000326865"/>
    </source>
</evidence>
<comment type="caution">
    <text evidence="4">The sequence shown here is derived from an EMBL/GenBank/DDBJ whole genome shotgun (WGS) entry which is preliminary data.</text>
</comment>
<evidence type="ECO:0000313" key="3">
    <source>
        <dbReference type="EMBL" id="KAB7517432.1"/>
    </source>
</evidence>
<dbReference type="InterPro" id="IPR058419">
    <property type="entry name" value="DUF8106"/>
</dbReference>
<protein>
    <recommendedName>
        <fullName evidence="1">DUF8106 domain-containing protein</fullName>
    </recommendedName>
</protein>
<dbReference type="RefSeq" id="WP_152119227.1">
    <property type="nucleotide sequence ID" value="NZ_QJOW01000001.1"/>
</dbReference>
<evidence type="ECO:0000313" key="4">
    <source>
        <dbReference type="EMBL" id="KAB7518335.1"/>
    </source>
</evidence>
<accession>A0A5N5UJ81</accession>
<dbReference type="Pfam" id="PF26408">
    <property type="entry name" value="DUF8106"/>
    <property type="match status" value="1"/>
</dbReference>
<feature type="domain" description="DUF8106" evidence="1">
    <location>
        <begin position="15"/>
        <end position="56"/>
    </location>
</feature>
<keyword evidence="7" id="KW-1185">Reference proteome</keyword>
<dbReference type="Proteomes" id="UP000326302">
    <property type="component" value="Unassembled WGS sequence"/>
</dbReference>
<accession>A0A5N5U4Q9</accession>
<sequence>MHDRKPSTTTAGDAPKLALFCQECGHTSKLGGDWLLREDDGGYWIVCPDCETTVVSQPVFE</sequence>
<evidence type="ECO:0000259" key="1">
    <source>
        <dbReference type="Pfam" id="PF26408"/>
    </source>
</evidence>
<dbReference type="OrthoDB" id="209680at2157"/>